<gene>
    <name evidence="2" type="ORF">C6P46_005980</name>
</gene>
<organism evidence="2 3">
    <name type="scientific">Rhodotorula mucilaginosa</name>
    <name type="common">Yeast</name>
    <name type="synonym">Rhodotorula rubra</name>
    <dbReference type="NCBI Taxonomy" id="5537"/>
    <lineage>
        <taxon>Eukaryota</taxon>
        <taxon>Fungi</taxon>
        <taxon>Dikarya</taxon>
        <taxon>Basidiomycota</taxon>
        <taxon>Pucciniomycotina</taxon>
        <taxon>Microbotryomycetes</taxon>
        <taxon>Sporidiobolales</taxon>
        <taxon>Sporidiobolaceae</taxon>
        <taxon>Rhodotorula</taxon>
    </lineage>
</organism>
<name>A0A9P6W8H8_RHOMI</name>
<evidence type="ECO:0000313" key="3">
    <source>
        <dbReference type="Proteomes" id="UP000777482"/>
    </source>
</evidence>
<feature type="region of interest" description="Disordered" evidence="1">
    <location>
        <begin position="1"/>
        <end position="82"/>
    </location>
</feature>
<dbReference type="Gene3D" id="6.20.250.70">
    <property type="match status" value="1"/>
</dbReference>
<feature type="compositionally biased region" description="Basic residues" evidence="1">
    <location>
        <begin position="377"/>
        <end position="386"/>
    </location>
</feature>
<feature type="compositionally biased region" description="Low complexity" evidence="1">
    <location>
        <begin position="23"/>
        <end position="35"/>
    </location>
</feature>
<comment type="caution">
    <text evidence="2">The sequence shown here is derived from an EMBL/GenBank/DDBJ whole genome shotgun (WGS) entry which is preliminary data.</text>
</comment>
<feature type="compositionally biased region" description="Acidic residues" evidence="1">
    <location>
        <begin position="337"/>
        <end position="346"/>
    </location>
</feature>
<dbReference type="OrthoDB" id="76224at2759"/>
<dbReference type="EMBL" id="PUHQ01000007">
    <property type="protein sequence ID" value="KAG0665886.1"/>
    <property type="molecule type" value="Genomic_DNA"/>
</dbReference>
<reference evidence="2 3" key="1">
    <citation type="submission" date="2020-11" db="EMBL/GenBank/DDBJ databases">
        <title>Kefir isolates.</title>
        <authorList>
            <person name="Marcisauskas S."/>
            <person name="Kim Y."/>
            <person name="Blasche S."/>
        </authorList>
    </citation>
    <scope>NUCLEOTIDE SEQUENCE [LARGE SCALE GENOMIC DNA]</scope>
    <source>
        <strain evidence="2 3">KR</strain>
    </source>
</reference>
<sequence>MAKSSTAKGKRAAKAERLPSPAPSSSSSSASPSSKSDADSDSDSSSSGSGSDRESSASPEPVAVAQPRRDLDPEALKYTPPEGFKQVKATAVASGIDWDQIKEDADLELWTVRVPAGVKTKHLDGLTLTLPEGDLADPVQPVGTFTAKKAEYNVYLASASSAATSSKRRRDEQEEDEAAASGQGPAGELQTLVPLLPRKSQGNKLFQAPRPVARTLTITRALPPSIVASTSALLHHNDGHSTLIQSQPSPVPGAILTADELLDADLAAKRKRQVRGDAQRDQPTELLKFRMGAVAGLGAQGGKGKYHNPVEPIVIVDREQLFEDLAQVENAAEGDVEMAAAAEEDAVAPAAGQEDAEAARKREKKEKKRAKAEGASPKKKKVKTEA</sequence>
<protein>
    <submittedName>
        <fullName evidence="2">Uncharacterized protein</fullName>
    </submittedName>
</protein>
<feature type="region of interest" description="Disordered" evidence="1">
    <location>
        <begin position="161"/>
        <end position="188"/>
    </location>
</feature>
<evidence type="ECO:0000256" key="1">
    <source>
        <dbReference type="SAM" id="MobiDB-lite"/>
    </source>
</evidence>
<keyword evidence="3" id="KW-1185">Reference proteome</keyword>
<proteinExistence type="predicted"/>
<feature type="compositionally biased region" description="Basic residues" evidence="1">
    <location>
        <begin position="361"/>
        <end position="370"/>
    </location>
</feature>
<feature type="region of interest" description="Disordered" evidence="1">
    <location>
        <begin position="337"/>
        <end position="386"/>
    </location>
</feature>
<dbReference type="AlphaFoldDB" id="A0A9P6W8H8"/>
<evidence type="ECO:0000313" key="2">
    <source>
        <dbReference type="EMBL" id="KAG0665886.1"/>
    </source>
</evidence>
<dbReference type="Proteomes" id="UP000777482">
    <property type="component" value="Unassembled WGS sequence"/>
</dbReference>
<accession>A0A9P6W8H8</accession>